<proteinExistence type="predicted"/>
<sequence>MNLQEQNPPRIPVNLVTGFLGVGKTTALTKLLADKPADEYWAIVVNEFGEVGIDGATLSTAGDGLQVAEVPGGCVCCTTSPMLRTALNRLVKERRPDRLLIEPSGLGHPAGIVDLLRDPFMAKTFEVRAVITLLDPRHLDDLRYTGHETWRDQIQLADVLILNKCDLADAAQIERAQAMSAALFPPKLAVQTSVNGEFDPALLDLELHPERWPEPGAPHAHSTNAPRLARRKTKPENAAEPESWPVRKQQSSLGSHSCGWIFAPETLFDSAAMANLFESLSQAEKLGLDGLTRAKAVVHTERDWYRFDWVDGMPGVMPAAWRRDSRLELIVQAPAAPDWSAVEQLVLAARIGAA</sequence>
<dbReference type="PANTHER" id="PTHR13748">
    <property type="entry name" value="COBW-RELATED"/>
    <property type="match status" value="1"/>
</dbReference>
<dbReference type="SUPFAM" id="SSF52540">
    <property type="entry name" value="P-loop containing nucleoside triphosphate hydrolases"/>
    <property type="match status" value="1"/>
</dbReference>
<protein>
    <submittedName>
        <fullName evidence="4">GTPase, G3E family</fullName>
    </submittedName>
</protein>
<dbReference type="STRING" id="83765.SAMN05660284_00827"/>
<name>A0A1I4X1Q7_9NEIS</name>
<dbReference type="InterPro" id="IPR027417">
    <property type="entry name" value="P-loop_NTPase"/>
</dbReference>
<reference evidence="5" key="1">
    <citation type="submission" date="2016-10" db="EMBL/GenBank/DDBJ databases">
        <authorList>
            <person name="Varghese N."/>
            <person name="Submissions S."/>
        </authorList>
    </citation>
    <scope>NUCLEOTIDE SEQUENCE [LARGE SCALE GENOMIC DNA]</scope>
    <source>
        <strain evidence="5">DSM 6150</strain>
    </source>
</reference>
<dbReference type="InterPro" id="IPR003495">
    <property type="entry name" value="CobW/HypB/UreG_nucleotide-bd"/>
</dbReference>
<dbReference type="CDD" id="cd03112">
    <property type="entry name" value="CobW-like"/>
    <property type="match status" value="1"/>
</dbReference>
<evidence type="ECO:0000313" key="5">
    <source>
        <dbReference type="Proteomes" id="UP000242869"/>
    </source>
</evidence>
<feature type="domain" description="CobW C-terminal" evidence="3">
    <location>
        <begin position="257"/>
        <end position="350"/>
    </location>
</feature>
<dbReference type="EMBL" id="FOVE01000004">
    <property type="protein sequence ID" value="SFN19149.1"/>
    <property type="molecule type" value="Genomic_DNA"/>
</dbReference>
<organism evidence="4 5">
    <name type="scientific">Formivibrio citricus</name>
    <dbReference type="NCBI Taxonomy" id="83765"/>
    <lineage>
        <taxon>Bacteria</taxon>
        <taxon>Pseudomonadati</taxon>
        <taxon>Pseudomonadota</taxon>
        <taxon>Betaproteobacteria</taxon>
        <taxon>Neisseriales</taxon>
        <taxon>Chitinibacteraceae</taxon>
        <taxon>Formivibrio</taxon>
    </lineage>
</organism>
<dbReference type="GO" id="GO:0005737">
    <property type="term" value="C:cytoplasm"/>
    <property type="evidence" value="ECO:0007669"/>
    <property type="project" value="TreeGrafter"/>
</dbReference>
<dbReference type="RefSeq" id="WP_091191710.1">
    <property type="nucleotide sequence ID" value="NZ_FOVE01000004.1"/>
</dbReference>
<accession>A0A1I4X1Q7</accession>
<dbReference type="OrthoDB" id="9808822at2"/>
<dbReference type="InterPro" id="IPR011629">
    <property type="entry name" value="CobW-like_C"/>
</dbReference>
<feature type="region of interest" description="Disordered" evidence="2">
    <location>
        <begin position="209"/>
        <end position="250"/>
    </location>
</feature>
<dbReference type="AlphaFoldDB" id="A0A1I4X1Q7"/>
<evidence type="ECO:0000313" key="4">
    <source>
        <dbReference type="EMBL" id="SFN19149.1"/>
    </source>
</evidence>
<gene>
    <name evidence="4" type="ORF">SAMN05660284_00827</name>
</gene>
<evidence type="ECO:0000259" key="3">
    <source>
        <dbReference type="SMART" id="SM00833"/>
    </source>
</evidence>
<dbReference type="PANTHER" id="PTHR13748:SF46">
    <property type="entry name" value="ZINC CHAPERONE YEIR"/>
    <property type="match status" value="1"/>
</dbReference>
<evidence type="ECO:0000256" key="1">
    <source>
        <dbReference type="ARBA" id="ARBA00045658"/>
    </source>
</evidence>
<dbReference type="Pfam" id="PF02492">
    <property type="entry name" value="cobW"/>
    <property type="match status" value="1"/>
</dbReference>
<comment type="function">
    <text evidence="1">Zinc chaperone that directly transfers zinc cofactor to target proteins, thereby activating them. Zinc is transferred from the CXCC motif in the GTPase domain to the zinc binding site in target proteins in a process requiring GTP hydrolysis.</text>
</comment>
<evidence type="ECO:0000256" key="2">
    <source>
        <dbReference type="SAM" id="MobiDB-lite"/>
    </source>
</evidence>
<keyword evidence="5" id="KW-1185">Reference proteome</keyword>
<dbReference type="Proteomes" id="UP000242869">
    <property type="component" value="Unassembled WGS sequence"/>
</dbReference>
<dbReference type="SMART" id="SM00833">
    <property type="entry name" value="CobW_C"/>
    <property type="match status" value="1"/>
</dbReference>
<dbReference type="InterPro" id="IPR051316">
    <property type="entry name" value="Zinc-reg_GTPase_activator"/>
</dbReference>
<dbReference type="Gene3D" id="3.40.50.300">
    <property type="entry name" value="P-loop containing nucleotide triphosphate hydrolases"/>
    <property type="match status" value="1"/>
</dbReference>